<feature type="non-terminal residue" evidence="2">
    <location>
        <position position="79"/>
    </location>
</feature>
<dbReference type="AlphaFoldDB" id="A0A392UCB4"/>
<evidence type="ECO:0000256" key="1">
    <source>
        <dbReference type="SAM" id="MobiDB-lite"/>
    </source>
</evidence>
<feature type="region of interest" description="Disordered" evidence="1">
    <location>
        <begin position="52"/>
        <end position="79"/>
    </location>
</feature>
<feature type="compositionally biased region" description="Acidic residues" evidence="1">
    <location>
        <begin position="52"/>
        <end position="61"/>
    </location>
</feature>
<feature type="compositionally biased region" description="Basic and acidic residues" evidence="1">
    <location>
        <begin position="62"/>
        <end position="79"/>
    </location>
</feature>
<reference evidence="2 3" key="1">
    <citation type="journal article" date="2018" name="Front. Plant Sci.">
        <title>Red Clover (Trifolium pratense) and Zigzag Clover (T. medium) - A Picture of Genomic Similarities and Differences.</title>
        <authorList>
            <person name="Dluhosova J."/>
            <person name="Istvanek J."/>
            <person name="Nedelnik J."/>
            <person name="Repkova J."/>
        </authorList>
    </citation>
    <scope>NUCLEOTIDE SEQUENCE [LARGE SCALE GENOMIC DNA]</scope>
    <source>
        <strain evidence="3">cv. 10/8</strain>
        <tissue evidence="2">Leaf</tissue>
    </source>
</reference>
<dbReference type="EMBL" id="LXQA010776987">
    <property type="protein sequence ID" value="MCI70487.1"/>
    <property type="molecule type" value="Genomic_DNA"/>
</dbReference>
<protein>
    <submittedName>
        <fullName evidence="2">Uncharacterized protein</fullName>
    </submittedName>
</protein>
<evidence type="ECO:0000313" key="2">
    <source>
        <dbReference type="EMBL" id="MCI70487.1"/>
    </source>
</evidence>
<dbReference type="Proteomes" id="UP000265520">
    <property type="component" value="Unassembled WGS sequence"/>
</dbReference>
<comment type="caution">
    <text evidence="2">The sequence shown here is derived from an EMBL/GenBank/DDBJ whole genome shotgun (WGS) entry which is preliminary data.</text>
</comment>
<sequence length="79" mass="9234">MDVVRKIMESVERADIKRLNLTSYFDPEERVVLEAFVKELVEGLRLFEEEMKAEEEEEEEAAKENSSEVHKEGSDTLMI</sequence>
<evidence type="ECO:0000313" key="3">
    <source>
        <dbReference type="Proteomes" id="UP000265520"/>
    </source>
</evidence>
<name>A0A392UCB4_9FABA</name>
<keyword evidence="3" id="KW-1185">Reference proteome</keyword>
<accession>A0A392UCB4</accession>
<proteinExistence type="predicted"/>
<organism evidence="2 3">
    <name type="scientific">Trifolium medium</name>
    <dbReference type="NCBI Taxonomy" id="97028"/>
    <lineage>
        <taxon>Eukaryota</taxon>
        <taxon>Viridiplantae</taxon>
        <taxon>Streptophyta</taxon>
        <taxon>Embryophyta</taxon>
        <taxon>Tracheophyta</taxon>
        <taxon>Spermatophyta</taxon>
        <taxon>Magnoliopsida</taxon>
        <taxon>eudicotyledons</taxon>
        <taxon>Gunneridae</taxon>
        <taxon>Pentapetalae</taxon>
        <taxon>rosids</taxon>
        <taxon>fabids</taxon>
        <taxon>Fabales</taxon>
        <taxon>Fabaceae</taxon>
        <taxon>Papilionoideae</taxon>
        <taxon>50 kb inversion clade</taxon>
        <taxon>NPAAA clade</taxon>
        <taxon>Hologalegina</taxon>
        <taxon>IRL clade</taxon>
        <taxon>Trifolieae</taxon>
        <taxon>Trifolium</taxon>
    </lineage>
</organism>